<organism evidence="2 3">
    <name type="scientific">Albidovulum denitrificans</name>
    <dbReference type="NCBI Taxonomy" id="404881"/>
    <lineage>
        <taxon>Bacteria</taxon>
        <taxon>Pseudomonadati</taxon>
        <taxon>Pseudomonadota</taxon>
        <taxon>Alphaproteobacteria</taxon>
        <taxon>Rhodobacterales</taxon>
        <taxon>Paracoccaceae</taxon>
        <taxon>Albidovulum</taxon>
    </lineage>
</organism>
<protein>
    <recommendedName>
        <fullName evidence="1">DUF7742 domain-containing protein</fullName>
    </recommendedName>
</protein>
<name>A0A2S8SAJ9_9RHOB</name>
<reference evidence="2 3" key="1">
    <citation type="submission" date="2018-02" db="EMBL/GenBank/DDBJ databases">
        <title>Genomic Encyclopedia of Archaeal and Bacterial Type Strains, Phase II (KMG-II): from individual species to whole genera.</title>
        <authorList>
            <person name="Goeker M."/>
        </authorList>
    </citation>
    <scope>NUCLEOTIDE SEQUENCE [LARGE SCALE GENOMIC DNA]</scope>
    <source>
        <strain evidence="2 3">DSM 18921</strain>
    </source>
</reference>
<dbReference type="Proteomes" id="UP000238338">
    <property type="component" value="Unassembled WGS sequence"/>
</dbReference>
<sequence>MREVVHGDVVATACALMAVPPEGWEARIAGYLIRADAADRYRRRIGRAHPHWGNGSLMGAVLSGGDVWPEPRLSDPVYAEAMVAVLMALIRRKQAVQ</sequence>
<evidence type="ECO:0000313" key="3">
    <source>
        <dbReference type="Proteomes" id="UP000238338"/>
    </source>
</evidence>
<keyword evidence="3" id="KW-1185">Reference proteome</keyword>
<dbReference type="Pfam" id="PF24891">
    <property type="entry name" value="DUF7742"/>
    <property type="match status" value="1"/>
</dbReference>
<gene>
    <name evidence="2" type="ORF">LX70_01635</name>
</gene>
<proteinExistence type="predicted"/>
<dbReference type="RefSeq" id="WP_105514035.1">
    <property type="nucleotide sequence ID" value="NZ_PVEP01000002.1"/>
</dbReference>
<dbReference type="OrthoDB" id="7863415at2"/>
<feature type="domain" description="DUF7742" evidence="1">
    <location>
        <begin position="2"/>
        <end position="89"/>
    </location>
</feature>
<evidence type="ECO:0000313" key="2">
    <source>
        <dbReference type="EMBL" id="PQV57826.1"/>
    </source>
</evidence>
<comment type="caution">
    <text evidence="2">The sequence shown here is derived from an EMBL/GenBank/DDBJ whole genome shotgun (WGS) entry which is preliminary data.</text>
</comment>
<dbReference type="AlphaFoldDB" id="A0A2S8SAJ9"/>
<dbReference type="EMBL" id="PVEP01000002">
    <property type="protein sequence ID" value="PQV57826.1"/>
    <property type="molecule type" value="Genomic_DNA"/>
</dbReference>
<evidence type="ECO:0000259" key="1">
    <source>
        <dbReference type="Pfam" id="PF24891"/>
    </source>
</evidence>
<dbReference type="InterPro" id="IPR056644">
    <property type="entry name" value="DUF7742"/>
</dbReference>
<accession>A0A2S8SAJ9</accession>